<protein>
    <submittedName>
        <fullName evidence="3">Uncharacterized protein</fullName>
    </submittedName>
</protein>
<feature type="region of interest" description="Disordered" evidence="1">
    <location>
        <begin position="248"/>
        <end position="279"/>
    </location>
</feature>
<keyword evidence="2" id="KW-1133">Transmembrane helix</keyword>
<name>A0AAW1RUP2_9CHLO</name>
<comment type="caution">
    <text evidence="3">The sequence shown here is derived from an EMBL/GenBank/DDBJ whole genome shotgun (WGS) entry which is preliminary data.</text>
</comment>
<evidence type="ECO:0000313" key="4">
    <source>
        <dbReference type="Proteomes" id="UP001438707"/>
    </source>
</evidence>
<keyword evidence="4" id="KW-1185">Reference proteome</keyword>
<dbReference type="Proteomes" id="UP001438707">
    <property type="component" value="Unassembled WGS sequence"/>
</dbReference>
<feature type="region of interest" description="Disordered" evidence="1">
    <location>
        <begin position="387"/>
        <end position="406"/>
    </location>
</feature>
<organism evidence="3 4">
    <name type="scientific">Apatococcus lobatus</name>
    <dbReference type="NCBI Taxonomy" id="904363"/>
    <lineage>
        <taxon>Eukaryota</taxon>
        <taxon>Viridiplantae</taxon>
        <taxon>Chlorophyta</taxon>
        <taxon>core chlorophytes</taxon>
        <taxon>Trebouxiophyceae</taxon>
        <taxon>Chlorellales</taxon>
        <taxon>Chlorellaceae</taxon>
        <taxon>Apatococcus</taxon>
    </lineage>
</organism>
<dbReference type="AlphaFoldDB" id="A0AAW1RUP2"/>
<gene>
    <name evidence="3" type="ORF">WJX74_006064</name>
</gene>
<evidence type="ECO:0000256" key="1">
    <source>
        <dbReference type="SAM" id="MobiDB-lite"/>
    </source>
</evidence>
<keyword evidence="2" id="KW-0472">Membrane</keyword>
<reference evidence="3 4" key="1">
    <citation type="journal article" date="2024" name="Nat. Commun.">
        <title>Phylogenomics reveals the evolutionary origins of lichenization in chlorophyte algae.</title>
        <authorList>
            <person name="Puginier C."/>
            <person name="Libourel C."/>
            <person name="Otte J."/>
            <person name="Skaloud P."/>
            <person name="Haon M."/>
            <person name="Grisel S."/>
            <person name="Petersen M."/>
            <person name="Berrin J.G."/>
            <person name="Delaux P.M."/>
            <person name="Dal Grande F."/>
            <person name="Keller J."/>
        </authorList>
    </citation>
    <scope>NUCLEOTIDE SEQUENCE [LARGE SCALE GENOMIC DNA]</scope>
    <source>
        <strain evidence="3 4">SAG 2145</strain>
    </source>
</reference>
<proteinExistence type="predicted"/>
<feature type="transmembrane region" description="Helical" evidence="2">
    <location>
        <begin position="190"/>
        <end position="208"/>
    </location>
</feature>
<dbReference type="EMBL" id="JALJOS010000006">
    <property type="protein sequence ID" value="KAK9837840.1"/>
    <property type="molecule type" value="Genomic_DNA"/>
</dbReference>
<evidence type="ECO:0000256" key="2">
    <source>
        <dbReference type="SAM" id="Phobius"/>
    </source>
</evidence>
<keyword evidence="2" id="KW-0812">Transmembrane</keyword>
<accession>A0AAW1RUP2</accession>
<sequence>MPCQCFASSISFRGSASGARHASPCCSSSSKHQQSRNFSAMDGDVRPGLLFSYPSSRVTPALAHSRWYRAPQDRIAAKVSARFLGYELSLQQLVKDVEWVEGPRKWAGLLPGRMQRIERSLPWYTGLQDAWQELQLAAADFWSWHLAHAGQQLQHSWQHLQQSAPHFGHQLHQQLLFLWQHLQRLNPSTAVPVAVFVLAALAAVRAVLQERQRRARRRQHNAQQRAANAESLLRQADRFRRALNQFGDEEPSFSHAPSRPDPWHPDPSAEPIPDYSSYRSRHAGETDVAFLSTYDSDTLLQHYRDAGGDLDASSVPSGWATNMSDTPGRARPSLPAAGPVPEALMRSGEALPGMNPEDWDEQARAEWTAFLRKSKMFQVPEDGWWDADHSDELLPPQPLQTLDYNA</sequence>
<evidence type="ECO:0000313" key="3">
    <source>
        <dbReference type="EMBL" id="KAK9837840.1"/>
    </source>
</evidence>